<evidence type="ECO:0000313" key="6">
    <source>
        <dbReference type="Proteomes" id="UP000177659"/>
    </source>
</evidence>
<feature type="non-terminal residue" evidence="5">
    <location>
        <position position="128"/>
    </location>
</feature>
<feature type="modified residue" description="4-aspartylphosphate" evidence="3">
    <location>
        <position position="60"/>
    </location>
</feature>
<evidence type="ECO:0000256" key="3">
    <source>
        <dbReference type="PROSITE-ProRule" id="PRU00169"/>
    </source>
</evidence>
<dbReference type="Pfam" id="PF00072">
    <property type="entry name" value="Response_reg"/>
    <property type="match status" value="1"/>
</dbReference>
<reference evidence="5 6" key="1">
    <citation type="journal article" date="2016" name="Nat. Commun.">
        <title>Thousands of microbial genomes shed light on interconnected biogeochemical processes in an aquifer system.</title>
        <authorList>
            <person name="Anantharaman K."/>
            <person name="Brown C.T."/>
            <person name="Hug L.A."/>
            <person name="Sharon I."/>
            <person name="Castelle C.J."/>
            <person name="Probst A.J."/>
            <person name="Thomas B.C."/>
            <person name="Singh A."/>
            <person name="Wilkins M.J."/>
            <person name="Karaoz U."/>
            <person name="Brodie E.L."/>
            <person name="Williams K.H."/>
            <person name="Hubbard S.S."/>
            <person name="Banfield J.F."/>
        </authorList>
    </citation>
    <scope>NUCLEOTIDE SEQUENCE [LARGE SCALE GENOMIC DNA]</scope>
</reference>
<dbReference type="InterPro" id="IPR011006">
    <property type="entry name" value="CheY-like_superfamily"/>
</dbReference>
<dbReference type="PANTHER" id="PTHR44591:SF14">
    <property type="entry name" value="PROTEIN PILG"/>
    <property type="match status" value="1"/>
</dbReference>
<gene>
    <name evidence="5" type="ORF">A3D62_02355</name>
</gene>
<dbReference type="SUPFAM" id="SSF52172">
    <property type="entry name" value="CheY-like"/>
    <property type="match status" value="1"/>
</dbReference>
<dbReference type="SMART" id="SM00448">
    <property type="entry name" value="REC"/>
    <property type="match status" value="1"/>
</dbReference>
<dbReference type="InterPro" id="IPR050595">
    <property type="entry name" value="Bact_response_regulator"/>
</dbReference>
<dbReference type="EMBL" id="MFLC01000004">
    <property type="protein sequence ID" value="OGG55366.1"/>
    <property type="molecule type" value="Genomic_DNA"/>
</dbReference>
<comment type="caution">
    <text evidence="5">The sequence shown here is derived from an EMBL/GenBank/DDBJ whole genome shotgun (WGS) entry which is preliminary data.</text>
</comment>
<dbReference type="GO" id="GO:0000160">
    <property type="term" value="P:phosphorelay signal transduction system"/>
    <property type="evidence" value="ECO:0007669"/>
    <property type="project" value="UniProtKB-KW"/>
</dbReference>
<evidence type="ECO:0000256" key="2">
    <source>
        <dbReference type="ARBA" id="ARBA00023012"/>
    </source>
</evidence>
<protein>
    <recommendedName>
        <fullName evidence="4">Response regulatory domain-containing protein</fullName>
    </recommendedName>
</protein>
<keyword evidence="2" id="KW-0902">Two-component regulatory system</keyword>
<dbReference type="Gene3D" id="3.40.50.2300">
    <property type="match status" value="1"/>
</dbReference>
<sequence>MDAQAQNQEVLLLIDDDKFLLEMYGTKLKEAGKQVEIAFGGEEALRRLRDGLKPHAIILDIVMPSMDGFEFLEVLKKEKLGEGAALIVLSNQGEEADLKRAEDLGVDGYIMKASAIPSEVLARINEII</sequence>
<organism evidence="5 6">
    <name type="scientific">Candidatus Kaiserbacteria bacterium RIFCSPHIGHO2_02_FULL_49_11</name>
    <dbReference type="NCBI Taxonomy" id="1798489"/>
    <lineage>
        <taxon>Bacteria</taxon>
        <taxon>Candidatus Kaiseribacteriota</taxon>
    </lineage>
</organism>
<evidence type="ECO:0000313" key="5">
    <source>
        <dbReference type="EMBL" id="OGG55366.1"/>
    </source>
</evidence>
<evidence type="ECO:0000256" key="1">
    <source>
        <dbReference type="ARBA" id="ARBA00022553"/>
    </source>
</evidence>
<proteinExistence type="predicted"/>
<dbReference type="Proteomes" id="UP000177659">
    <property type="component" value="Unassembled WGS sequence"/>
</dbReference>
<evidence type="ECO:0000259" key="4">
    <source>
        <dbReference type="PROSITE" id="PS50110"/>
    </source>
</evidence>
<dbReference type="AlphaFoldDB" id="A0A1F6D1R0"/>
<accession>A0A1F6D1R0</accession>
<keyword evidence="1 3" id="KW-0597">Phosphoprotein</keyword>
<dbReference type="PROSITE" id="PS50110">
    <property type="entry name" value="RESPONSE_REGULATORY"/>
    <property type="match status" value="1"/>
</dbReference>
<dbReference type="PANTHER" id="PTHR44591">
    <property type="entry name" value="STRESS RESPONSE REGULATOR PROTEIN 1"/>
    <property type="match status" value="1"/>
</dbReference>
<dbReference type="InterPro" id="IPR001789">
    <property type="entry name" value="Sig_transdc_resp-reg_receiver"/>
</dbReference>
<name>A0A1F6D1R0_9BACT</name>
<feature type="domain" description="Response regulatory" evidence="4">
    <location>
        <begin position="10"/>
        <end position="127"/>
    </location>
</feature>